<proteinExistence type="predicted"/>
<name>A0A419X469_9BACT</name>
<organism evidence="2 3">
    <name type="scientific">Marinifilum flexuosum</name>
    <dbReference type="NCBI Taxonomy" id="1117708"/>
    <lineage>
        <taxon>Bacteria</taxon>
        <taxon>Pseudomonadati</taxon>
        <taxon>Bacteroidota</taxon>
        <taxon>Bacteroidia</taxon>
        <taxon>Marinilabiliales</taxon>
        <taxon>Marinifilaceae</taxon>
    </lineage>
</organism>
<evidence type="ECO:0000313" key="2">
    <source>
        <dbReference type="EMBL" id="RKE02503.1"/>
    </source>
</evidence>
<feature type="transmembrane region" description="Helical" evidence="1">
    <location>
        <begin position="39"/>
        <end position="71"/>
    </location>
</feature>
<dbReference type="AlphaFoldDB" id="A0A419X469"/>
<keyword evidence="3" id="KW-1185">Reference proteome</keyword>
<reference evidence="2 3" key="1">
    <citation type="submission" date="2018-09" db="EMBL/GenBank/DDBJ databases">
        <title>Genomic Encyclopedia of Archaeal and Bacterial Type Strains, Phase II (KMG-II): from individual species to whole genera.</title>
        <authorList>
            <person name="Goeker M."/>
        </authorList>
    </citation>
    <scope>NUCLEOTIDE SEQUENCE [LARGE SCALE GENOMIC DNA]</scope>
    <source>
        <strain evidence="2 3">DSM 21950</strain>
    </source>
</reference>
<evidence type="ECO:0000256" key="1">
    <source>
        <dbReference type="SAM" id="Phobius"/>
    </source>
</evidence>
<dbReference type="Proteomes" id="UP000284531">
    <property type="component" value="Unassembled WGS sequence"/>
</dbReference>
<keyword evidence="1" id="KW-0812">Transmembrane</keyword>
<evidence type="ECO:0000313" key="3">
    <source>
        <dbReference type="Proteomes" id="UP000284531"/>
    </source>
</evidence>
<accession>A0A419X469</accession>
<keyword evidence="1" id="KW-1133">Transmembrane helix</keyword>
<comment type="caution">
    <text evidence="2">The sequence shown here is derived from an EMBL/GenBank/DDBJ whole genome shotgun (WGS) entry which is preliminary data.</text>
</comment>
<protein>
    <submittedName>
        <fullName evidence="2">Uncharacterized protein</fullName>
    </submittedName>
</protein>
<sequence length="169" mass="19884">MLINASYFANYAKKLSMETFELSKESYTLWDRIRKELSLLILLVAILLFFVGFKFVYFTAIIVMYSLLLLLKRNRIVTSISFDDQQQELHINYYYFIFVKGKERISYSKLNYKLSMKRFGFGAATQTLEIFKGKILSAELRKDGKWSWPEEKTSAICDKVSTIQNSKQD</sequence>
<gene>
    <name evidence="2" type="ORF">BXY64_2593</name>
</gene>
<keyword evidence="1" id="KW-0472">Membrane</keyword>
<dbReference type="EMBL" id="RAPQ01000009">
    <property type="protein sequence ID" value="RKE02503.1"/>
    <property type="molecule type" value="Genomic_DNA"/>
</dbReference>